<evidence type="ECO:0000256" key="2">
    <source>
        <dbReference type="ARBA" id="ARBA00023015"/>
    </source>
</evidence>
<protein>
    <submittedName>
        <fullName evidence="6">LysR family transcriptional regulator</fullName>
    </submittedName>
</protein>
<evidence type="ECO:0000256" key="1">
    <source>
        <dbReference type="ARBA" id="ARBA00009437"/>
    </source>
</evidence>
<evidence type="ECO:0000313" key="7">
    <source>
        <dbReference type="Proteomes" id="UP000708298"/>
    </source>
</evidence>
<dbReference type="GO" id="GO:0003700">
    <property type="term" value="F:DNA-binding transcription factor activity"/>
    <property type="evidence" value="ECO:0007669"/>
    <property type="project" value="InterPro"/>
</dbReference>
<sequence length="297" mass="31960">MMLDLESVRLFVLTAEYGSLTRAAEAAGTVQPVVSQRIKALEKTLGRRLLDRTPRFVRLTDQGHAFLDRARSLLAAHDAALTEDDAQPRRVTLGVSDHVLGASFDMALRRIRAALPARAFLTVTLGQSQAIRDRFDKGDIDLAIIRRDAGGSDGEVLGEDPLEWRAPPNWLRPTGPVPLVTLPPPCGVRAVAIKVLDHADLSWDDAFIGGSCLALITAVRAGLGVAPLGRIVAAQQQDLTLATGLPPLPSSQIVMLARTPDHCLAEIARVLAASVREMLSYATPRRLPAHANAAHSR</sequence>
<accession>A0A964DYL7</accession>
<comment type="caution">
    <text evidence="6">The sequence shown here is derived from an EMBL/GenBank/DDBJ whole genome shotgun (WGS) entry which is preliminary data.</text>
</comment>
<dbReference type="InterPro" id="IPR050176">
    <property type="entry name" value="LTTR"/>
</dbReference>
<comment type="similarity">
    <text evidence="1">Belongs to the LysR transcriptional regulatory family.</text>
</comment>
<dbReference type="InterPro" id="IPR036388">
    <property type="entry name" value="WH-like_DNA-bd_sf"/>
</dbReference>
<proteinExistence type="inferred from homology"/>
<dbReference type="SUPFAM" id="SSF46785">
    <property type="entry name" value="Winged helix' DNA-binding domain"/>
    <property type="match status" value="1"/>
</dbReference>
<dbReference type="PRINTS" id="PR00039">
    <property type="entry name" value="HTHLYSR"/>
</dbReference>
<dbReference type="SUPFAM" id="SSF53850">
    <property type="entry name" value="Periplasmic binding protein-like II"/>
    <property type="match status" value="1"/>
</dbReference>
<keyword evidence="4" id="KW-0804">Transcription</keyword>
<dbReference type="FunFam" id="1.10.10.10:FF:000001">
    <property type="entry name" value="LysR family transcriptional regulator"/>
    <property type="match status" value="1"/>
</dbReference>
<dbReference type="InterPro" id="IPR005119">
    <property type="entry name" value="LysR_subst-bd"/>
</dbReference>
<dbReference type="EMBL" id="JAESVB010000003">
    <property type="protein sequence ID" value="MCB8875159.1"/>
    <property type="molecule type" value="Genomic_DNA"/>
</dbReference>
<dbReference type="PANTHER" id="PTHR30579:SF7">
    <property type="entry name" value="HTH-TYPE TRANSCRIPTIONAL REGULATOR LRHA-RELATED"/>
    <property type="match status" value="1"/>
</dbReference>
<name>A0A964DYL7_9PROT</name>
<keyword evidence="3" id="KW-0238">DNA-binding</keyword>
<dbReference type="Pfam" id="PF03466">
    <property type="entry name" value="LysR_substrate"/>
    <property type="match status" value="1"/>
</dbReference>
<feature type="domain" description="HTH lysR-type" evidence="5">
    <location>
        <begin position="3"/>
        <end position="60"/>
    </location>
</feature>
<dbReference type="AlphaFoldDB" id="A0A964DYL7"/>
<reference evidence="6" key="1">
    <citation type="journal article" date="2021" name="Microorganisms">
        <title>Acidisoma silvae sp. nov. and Acidisomacellulosilytica sp. nov., Two Acidophilic Bacteria Isolated from Decaying Wood, Hydrolyzing Cellulose and Producing Poly-3-hydroxybutyrate.</title>
        <authorList>
            <person name="Mieszkin S."/>
            <person name="Pouder E."/>
            <person name="Uroz S."/>
            <person name="Simon-Colin C."/>
            <person name="Alain K."/>
        </authorList>
    </citation>
    <scope>NUCLEOTIDE SEQUENCE</scope>
    <source>
        <strain evidence="6">HW T2.11</strain>
    </source>
</reference>
<keyword evidence="2" id="KW-0805">Transcription regulation</keyword>
<gene>
    <name evidence="6" type="ORF">ASILVAE211_08210</name>
</gene>
<dbReference type="InterPro" id="IPR000847">
    <property type="entry name" value="LysR_HTH_N"/>
</dbReference>
<keyword evidence="7" id="KW-1185">Reference proteome</keyword>
<evidence type="ECO:0000256" key="3">
    <source>
        <dbReference type="ARBA" id="ARBA00023125"/>
    </source>
</evidence>
<dbReference type="Gene3D" id="1.10.10.10">
    <property type="entry name" value="Winged helix-like DNA-binding domain superfamily/Winged helix DNA-binding domain"/>
    <property type="match status" value="1"/>
</dbReference>
<dbReference type="RefSeq" id="WP_227320830.1">
    <property type="nucleotide sequence ID" value="NZ_JAESVB010000003.1"/>
</dbReference>
<dbReference type="PROSITE" id="PS50931">
    <property type="entry name" value="HTH_LYSR"/>
    <property type="match status" value="1"/>
</dbReference>
<organism evidence="6 7">
    <name type="scientific">Acidisoma silvae</name>
    <dbReference type="NCBI Taxonomy" id="2802396"/>
    <lineage>
        <taxon>Bacteria</taxon>
        <taxon>Pseudomonadati</taxon>
        <taxon>Pseudomonadota</taxon>
        <taxon>Alphaproteobacteria</taxon>
        <taxon>Acetobacterales</taxon>
        <taxon>Acidocellaceae</taxon>
        <taxon>Acidisoma</taxon>
    </lineage>
</organism>
<dbReference type="Proteomes" id="UP000708298">
    <property type="component" value="Unassembled WGS sequence"/>
</dbReference>
<reference evidence="6" key="2">
    <citation type="submission" date="2021-01" db="EMBL/GenBank/DDBJ databases">
        <authorList>
            <person name="Mieszkin S."/>
            <person name="Pouder E."/>
            <person name="Alain K."/>
        </authorList>
    </citation>
    <scope>NUCLEOTIDE SEQUENCE</scope>
    <source>
        <strain evidence="6">HW T2.11</strain>
    </source>
</reference>
<dbReference type="GO" id="GO:0003677">
    <property type="term" value="F:DNA binding"/>
    <property type="evidence" value="ECO:0007669"/>
    <property type="project" value="UniProtKB-KW"/>
</dbReference>
<dbReference type="InterPro" id="IPR036390">
    <property type="entry name" value="WH_DNA-bd_sf"/>
</dbReference>
<dbReference type="PANTHER" id="PTHR30579">
    <property type="entry name" value="TRANSCRIPTIONAL REGULATOR"/>
    <property type="match status" value="1"/>
</dbReference>
<evidence type="ECO:0000256" key="4">
    <source>
        <dbReference type="ARBA" id="ARBA00023163"/>
    </source>
</evidence>
<dbReference type="Pfam" id="PF00126">
    <property type="entry name" value="HTH_1"/>
    <property type="match status" value="1"/>
</dbReference>
<evidence type="ECO:0000259" key="5">
    <source>
        <dbReference type="PROSITE" id="PS50931"/>
    </source>
</evidence>
<dbReference type="Gene3D" id="3.40.190.10">
    <property type="entry name" value="Periplasmic binding protein-like II"/>
    <property type="match status" value="2"/>
</dbReference>
<evidence type="ECO:0000313" key="6">
    <source>
        <dbReference type="EMBL" id="MCB8875159.1"/>
    </source>
</evidence>